<comment type="caution">
    <text evidence="1">The sequence shown here is derived from an EMBL/GenBank/DDBJ whole genome shotgun (WGS) entry which is preliminary data.</text>
</comment>
<gene>
    <name evidence="1" type="ORF">EV184_108171</name>
</gene>
<reference evidence="1 2" key="1">
    <citation type="submission" date="2019-03" db="EMBL/GenBank/DDBJ databases">
        <title>Genomic Encyclopedia of Type Strains, Phase IV (KMG-V): Genome sequencing to study the core and pangenomes of soil and plant-associated prokaryotes.</title>
        <authorList>
            <person name="Whitman W."/>
        </authorList>
    </citation>
    <scope>NUCLEOTIDE SEQUENCE [LARGE SCALE GENOMIC DNA]</scope>
    <source>
        <strain evidence="1 2">23C40</strain>
    </source>
</reference>
<evidence type="ECO:0000313" key="2">
    <source>
        <dbReference type="Proteomes" id="UP000295043"/>
    </source>
</evidence>
<protein>
    <submittedName>
        <fullName evidence="1">Uncharacterized protein</fullName>
    </submittedName>
</protein>
<evidence type="ECO:0000313" key="1">
    <source>
        <dbReference type="EMBL" id="TCN30297.1"/>
    </source>
</evidence>
<name>A0A4R2BRF0_9HYPH</name>
<proteinExistence type="predicted"/>
<accession>A0A4R2BRF0</accession>
<organism evidence="1 2">
    <name type="scientific">Sinorhizobium americanum</name>
    <dbReference type="NCBI Taxonomy" id="194963"/>
    <lineage>
        <taxon>Bacteria</taxon>
        <taxon>Pseudomonadati</taxon>
        <taxon>Pseudomonadota</taxon>
        <taxon>Alphaproteobacteria</taxon>
        <taxon>Hyphomicrobiales</taxon>
        <taxon>Rhizobiaceae</taxon>
        <taxon>Sinorhizobium/Ensifer group</taxon>
        <taxon>Sinorhizobium</taxon>
    </lineage>
</organism>
<dbReference type="AlphaFoldDB" id="A0A4R2BRF0"/>
<dbReference type="EMBL" id="SLVU01000008">
    <property type="protein sequence ID" value="TCN30297.1"/>
    <property type="molecule type" value="Genomic_DNA"/>
</dbReference>
<dbReference type="RefSeq" id="WP_132075791.1">
    <property type="nucleotide sequence ID" value="NZ_SLVU01000008.1"/>
</dbReference>
<dbReference type="Proteomes" id="UP000295043">
    <property type="component" value="Unassembled WGS sequence"/>
</dbReference>
<sequence length="62" mass="7376">MTAKPFCDMSIDELDAELRQLNAQIRRAPAWSAHLSAMNEFRRDCEQWLRRRRDEAQEKARG</sequence>